<dbReference type="EMBL" id="FNQV01000011">
    <property type="protein sequence ID" value="SEA53790.1"/>
    <property type="molecule type" value="Genomic_DNA"/>
</dbReference>
<evidence type="ECO:0000313" key="3">
    <source>
        <dbReference type="Proteomes" id="UP000199288"/>
    </source>
</evidence>
<gene>
    <name evidence="2" type="ORF">SAMN02910418_01821</name>
</gene>
<dbReference type="PANTHER" id="PTHR18964:SF149">
    <property type="entry name" value="BIFUNCTIONAL UDP-N-ACETYLGLUCOSAMINE 2-EPIMERASE_N-ACETYLMANNOSAMINE KINASE"/>
    <property type="match status" value="1"/>
</dbReference>
<dbReference type="InterPro" id="IPR000600">
    <property type="entry name" value="ROK"/>
</dbReference>
<dbReference type="AlphaFoldDB" id="A0A1H4C0E2"/>
<evidence type="ECO:0000313" key="2">
    <source>
        <dbReference type="EMBL" id="SEA53790.1"/>
    </source>
</evidence>
<dbReference type="Pfam" id="PF00480">
    <property type="entry name" value="ROK"/>
    <property type="match status" value="1"/>
</dbReference>
<reference evidence="3" key="1">
    <citation type="submission" date="2016-10" db="EMBL/GenBank/DDBJ databases">
        <authorList>
            <person name="Varghese N."/>
            <person name="Submissions S."/>
        </authorList>
    </citation>
    <scope>NUCLEOTIDE SEQUENCE [LARGE SCALE GENOMIC DNA]</scope>
    <source>
        <strain evidence="3">KPR-1</strain>
    </source>
</reference>
<keyword evidence="2" id="KW-0808">Transferase</keyword>
<name>A0A1H4C0E2_9ACTO</name>
<sequence length="318" mass="32625">MTHAIALDVGGTTIKAGLVAPCGVLAAQRTRPTPQEPQALADTLADLARELRAHAVEMGLQLVNHVGIAVPGIVDEDVGIGVYSANLGWRDAPLKAMFEEAIGAPVAFGHDVRSGALAEMVWGTGSPTMIYLAIGTGIGAAVVLAGTTFNNHGYAGELGQALVSLHGRDVVLEHYASASGIVEQYARRSGIPAREINGAEEVFAAARSGNDHARATIEVAVTLLARSLGATLAILGSMDIVLGGGLARAGADLTEPLTQALTHRLRISPMPSVRPAKLGSWSQCLGAGYRALVAAGEIVIEPAGCDGMGTAREPGEPQ</sequence>
<evidence type="ECO:0000256" key="1">
    <source>
        <dbReference type="ARBA" id="ARBA00006479"/>
    </source>
</evidence>
<organism evidence="2 3">
    <name type="scientific">Bowdeniella nasicola</name>
    <dbReference type="NCBI Taxonomy" id="208480"/>
    <lineage>
        <taxon>Bacteria</taxon>
        <taxon>Bacillati</taxon>
        <taxon>Actinomycetota</taxon>
        <taxon>Actinomycetes</taxon>
        <taxon>Actinomycetales</taxon>
        <taxon>Actinomycetaceae</taxon>
        <taxon>Bowdeniella</taxon>
    </lineage>
</organism>
<accession>A0A1H4C0E2</accession>
<dbReference type="OrthoDB" id="9810372at2"/>
<dbReference type="RefSeq" id="WP_092565153.1">
    <property type="nucleotide sequence ID" value="NZ_FNQV01000011.1"/>
</dbReference>
<keyword evidence="2" id="KW-0418">Kinase</keyword>
<keyword evidence="3" id="KW-1185">Reference proteome</keyword>
<protein>
    <submittedName>
        <fullName evidence="2">Glucokinase</fullName>
    </submittedName>
</protein>
<dbReference type="InterPro" id="IPR043129">
    <property type="entry name" value="ATPase_NBD"/>
</dbReference>
<comment type="similarity">
    <text evidence="1">Belongs to the ROK (NagC/XylR) family.</text>
</comment>
<dbReference type="Proteomes" id="UP000199288">
    <property type="component" value="Unassembled WGS sequence"/>
</dbReference>
<dbReference type="PANTHER" id="PTHR18964">
    <property type="entry name" value="ROK (REPRESSOR, ORF, KINASE) FAMILY"/>
    <property type="match status" value="1"/>
</dbReference>
<dbReference type="GO" id="GO:0016301">
    <property type="term" value="F:kinase activity"/>
    <property type="evidence" value="ECO:0007669"/>
    <property type="project" value="UniProtKB-KW"/>
</dbReference>
<dbReference type="SUPFAM" id="SSF53067">
    <property type="entry name" value="Actin-like ATPase domain"/>
    <property type="match status" value="1"/>
</dbReference>
<proteinExistence type="inferred from homology"/>
<dbReference type="Gene3D" id="3.30.420.40">
    <property type="match status" value="2"/>
</dbReference>